<feature type="signal peptide" evidence="2">
    <location>
        <begin position="1"/>
        <end position="25"/>
    </location>
</feature>
<dbReference type="OrthoDB" id="78487at2759"/>
<feature type="chain" id="PRO_5033522245" description="Cyclic nucleotide-binding domain-containing protein" evidence="2">
    <location>
        <begin position="26"/>
        <end position="316"/>
    </location>
</feature>
<sequence length="316" mass="35368">MSPSRRWRRLRAAALVLRLLRSRRAATPTRRCASFRDAFPYESDACCAHMKRVLLRRIAAKPFHCRSDVDVKLLAELLRRSRFSAGLTSASTDALARALHFRVVHDGEAVFRQEDAIEDASGQFLVVLGSLLVFSKQEGAGDGPQSSRSGGSVERLGECIGTCNQGSICGEDAITGAIARTTTVLAQTTSLIAFVTKADYLRIARFNVEAEKNILRDVRHLFNASELHTSSVRLDTAVLNDRHAMGVIKQFLHRYECFRMLPQECFLHLAQKLQLNVFRPGERGNSIKSFGDRSKQEHSDILPLKLKYQDAQPSRQ</sequence>
<dbReference type="Proteomes" id="UP000437068">
    <property type="component" value="Unassembled WGS sequence"/>
</dbReference>
<evidence type="ECO:0000313" key="13">
    <source>
        <dbReference type="Proteomes" id="UP000429523"/>
    </source>
</evidence>
<evidence type="ECO:0000313" key="15">
    <source>
        <dbReference type="Proteomes" id="UP000437068"/>
    </source>
</evidence>
<dbReference type="SUPFAM" id="SSF51206">
    <property type="entry name" value="cAMP-binding domain-like"/>
    <property type="match status" value="1"/>
</dbReference>
<evidence type="ECO:0000313" key="20">
    <source>
        <dbReference type="Proteomes" id="UP000476176"/>
    </source>
</evidence>
<feature type="compositionally biased region" description="Basic and acidic residues" evidence="1">
    <location>
        <begin position="290"/>
        <end position="300"/>
    </location>
</feature>
<dbReference type="Proteomes" id="UP000441208">
    <property type="component" value="Unassembled WGS sequence"/>
</dbReference>
<dbReference type="AlphaFoldDB" id="A0A6A3MNK1"/>
<dbReference type="Proteomes" id="UP000440732">
    <property type="component" value="Unassembled WGS sequence"/>
</dbReference>
<dbReference type="Gene3D" id="2.60.120.10">
    <property type="entry name" value="Jelly Rolls"/>
    <property type="match status" value="1"/>
</dbReference>
<dbReference type="InterPro" id="IPR014710">
    <property type="entry name" value="RmlC-like_jellyroll"/>
</dbReference>
<evidence type="ECO:0000313" key="11">
    <source>
        <dbReference type="EMBL" id="KAE9258082.1"/>
    </source>
</evidence>
<evidence type="ECO:0000313" key="16">
    <source>
        <dbReference type="Proteomes" id="UP000440367"/>
    </source>
</evidence>
<dbReference type="EMBL" id="QXGE01000010">
    <property type="protein sequence ID" value="KAE9330150.1"/>
    <property type="molecule type" value="Genomic_DNA"/>
</dbReference>
<dbReference type="EMBL" id="QXGA01000009">
    <property type="protein sequence ID" value="KAE9155635.1"/>
    <property type="molecule type" value="Genomic_DNA"/>
</dbReference>
<evidence type="ECO:0000313" key="7">
    <source>
        <dbReference type="EMBL" id="KAE9140556.1"/>
    </source>
</evidence>
<accession>A0A6A3MNK1</accession>
<dbReference type="EMBL" id="QXFZ01000012">
    <property type="protein sequence ID" value="KAE9140556.1"/>
    <property type="molecule type" value="Genomic_DNA"/>
</dbReference>
<evidence type="ECO:0000313" key="5">
    <source>
        <dbReference type="EMBL" id="KAE9030850.1"/>
    </source>
</evidence>
<dbReference type="Proteomes" id="UP000460718">
    <property type="component" value="Unassembled WGS sequence"/>
</dbReference>
<keyword evidence="2" id="KW-0732">Signal</keyword>
<evidence type="ECO:0000313" key="17">
    <source>
        <dbReference type="Proteomes" id="UP000440732"/>
    </source>
</evidence>
<evidence type="ECO:0000313" key="12">
    <source>
        <dbReference type="EMBL" id="KAE9330150.1"/>
    </source>
</evidence>
<evidence type="ECO:0000256" key="2">
    <source>
        <dbReference type="SAM" id="SignalP"/>
    </source>
</evidence>
<evidence type="ECO:0000313" key="8">
    <source>
        <dbReference type="EMBL" id="KAE9155635.1"/>
    </source>
</evidence>
<dbReference type="EMBL" id="QXFW01000009">
    <property type="protein sequence ID" value="KAE9030850.1"/>
    <property type="molecule type" value="Genomic_DNA"/>
</dbReference>
<dbReference type="InterPro" id="IPR000595">
    <property type="entry name" value="cNMP-bd_dom"/>
</dbReference>
<dbReference type="Proteomes" id="UP000488956">
    <property type="component" value="Unassembled WGS sequence"/>
</dbReference>
<protein>
    <recommendedName>
        <fullName evidence="3">Cyclic nucleotide-binding domain-containing protein</fullName>
    </recommendedName>
</protein>
<organism evidence="5 19">
    <name type="scientific">Phytophthora fragariae</name>
    <dbReference type="NCBI Taxonomy" id="53985"/>
    <lineage>
        <taxon>Eukaryota</taxon>
        <taxon>Sar</taxon>
        <taxon>Stramenopiles</taxon>
        <taxon>Oomycota</taxon>
        <taxon>Peronosporomycetes</taxon>
        <taxon>Peronosporales</taxon>
        <taxon>Peronosporaceae</taxon>
        <taxon>Phytophthora</taxon>
    </lineage>
</organism>
<dbReference type="Proteomes" id="UP000440367">
    <property type="component" value="Unassembled WGS sequence"/>
</dbReference>
<evidence type="ECO:0000313" key="18">
    <source>
        <dbReference type="Proteomes" id="UP000441208"/>
    </source>
</evidence>
<evidence type="ECO:0000313" key="14">
    <source>
        <dbReference type="Proteomes" id="UP000433483"/>
    </source>
</evidence>
<gene>
    <name evidence="12" type="ORF">PF001_g531</name>
    <name evidence="11" type="ORF">PF002_g441</name>
    <name evidence="10" type="ORF">PF004_g638</name>
    <name evidence="9" type="ORF">PF005_g585</name>
    <name evidence="8" type="ORF">PF006_g442</name>
    <name evidence="7" type="ORF">PF007_g607</name>
    <name evidence="4" type="ORF">PF009_g756</name>
    <name evidence="6" type="ORF">PF010_g513</name>
    <name evidence="5" type="ORF">PF011_g406</name>
</gene>
<dbReference type="EMBL" id="QXGB01000012">
    <property type="protein sequence ID" value="KAE9237594.1"/>
    <property type="molecule type" value="Genomic_DNA"/>
</dbReference>
<evidence type="ECO:0000313" key="9">
    <source>
        <dbReference type="EMBL" id="KAE9237594.1"/>
    </source>
</evidence>
<dbReference type="Proteomes" id="UP000429523">
    <property type="component" value="Unassembled WGS sequence"/>
</dbReference>
<evidence type="ECO:0000313" key="10">
    <source>
        <dbReference type="EMBL" id="KAE9255312.1"/>
    </source>
</evidence>
<evidence type="ECO:0000256" key="1">
    <source>
        <dbReference type="SAM" id="MobiDB-lite"/>
    </source>
</evidence>
<dbReference type="Proteomes" id="UP000433483">
    <property type="component" value="Unassembled WGS sequence"/>
</dbReference>
<comment type="caution">
    <text evidence="5">The sequence shown here is derived from an EMBL/GenBank/DDBJ whole genome shotgun (WGS) entry which is preliminary data.</text>
</comment>
<dbReference type="EMBL" id="QXGD01000009">
    <property type="protein sequence ID" value="KAE9258082.1"/>
    <property type="molecule type" value="Genomic_DNA"/>
</dbReference>
<feature type="domain" description="Cyclic nucleotide-binding" evidence="3">
    <location>
        <begin position="151"/>
        <end position="203"/>
    </location>
</feature>
<dbReference type="EMBL" id="QXFX01000010">
    <property type="protein sequence ID" value="KAE9139617.1"/>
    <property type="molecule type" value="Genomic_DNA"/>
</dbReference>
<evidence type="ECO:0000259" key="3">
    <source>
        <dbReference type="PROSITE" id="PS50042"/>
    </source>
</evidence>
<evidence type="ECO:0000313" key="4">
    <source>
        <dbReference type="EMBL" id="KAE8949712.1"/>
    </source>
</evidence>
<proteinExistence type="predicted"/>
<reference evidence="19 20" key="1">
    <citation type="submission" date="2018-09" db="EMBL/GenBank/DDBJ databases">
        <title>Genomic investigation of the strawberry pathogen Phytophthora fragariae indicates pathogenicity is determined by transcriptional variation in three key races.</title>
        <authorList>
            <person name="Adams T.M."/>
            <person name="Armitage A.D."/>
            <person name="Sobczyk M.K."/>
            <person name="Bates H.J."/>
            <person name="Dunwell J.M."/>
            <person name="Nellist C.F."/>
            <person name="Harrison R.J."/>
        </authorList>
    </citation>
    <scope>NUCLEOTIDE SEQUENCE [LARGE SCALE GENOMIC DNA]</scope>
    <source>
        <strain evidence="12 15">A4</strain>
        <strain evidence="11 16">BC-1</strain>
        <strain evidence="10 20">BC-23</strain>
        <strain evidence="9 14">NOV-27</strain>
        <strain evidence="8 17">NOV-5</strain>
        <strain evidence="7 18">NOV-71</strain>
        <strain evidence="4 13">NOV-9</strain>
        <strain evidence="6 21">ONT-3</strain>
        <strain evidence="5 19">SCRP245</strain>
    </source>
</reference>
<evidence type="ECO:0000313" key="6">
    <source>
        <dbReference type="EMBL" id="KAE9139617.1"/>
    </source>
</evidence>
<name>A0A6A3MNK1_9STRA</name>
<dbReference type="PROSITE" id="PS50042">
    <property type="entry name" value="CNMP_BINDING_3"/>
    <property type="match status" value="1"/>
</dbReference>
<feature type="region of interest" description="Disordered" evidence="1">
    <location>
        <begin position="286"/>
        <end position="316"/>
    </location>
</feature>
<dbReference type="EMBL" id="QXGC01000013">
    <property type="protein sequence ID" value="KAE9255312.1"/>
    <property type="molecule type" value="Genomic_DNA"/>
</dbReference>
<evidence type="ECO:0000313" key="21">
    <source>
        <dbReference type="Proteomes" id="UP000488956"/>
    </source>
</evidence>
<dbReference type="Proteomes" id="UP000476176">
    <property type="component" value="Unassembled WGS sequence"/>
</dbReference>
<evidence type="ECO:0000313" key="19">
    <source>
        <dbReference type="Proteomes" id="UP000460718"/>
    </source>
</evidence>
<keyword evidence="14" id="KW-1185">Reference proteome</keyword>
<dbReference type="InterPro" id="IPR018490">
    <property type="entry name" value="cNMP-bd_dom_sf"/>
</dbReference>
<dbReference type="EMBL" id="QXGF01000016">
    <property type="protein sequence ID" value="KAE8949712.1"/>
    <property type="molecule type" value="Genomic_DNA"/>
</dbReference>